<dbReference type="STRING" id="1121477.SAMN02745223_01814"/>
<evidence type="ECO:0000313" key="3">
    <source>
        <dbReference type="EMBL" id="SHF09399.1"/>
    </source>
</evidence>
<dbReference type="Proteomes" id="UP000033608">
    <property type="component" value="Unassembled WGS sequence"/>
</dbReference>
<reference evidence="2 4" key="1">
    <citation type="submission" date="2015-03" db="EMBL/GenBank/DDBJ databases">
        <authorList>
            <person name="Hassan Y.I."/>
            <person name="Lepp D."/>
            <person name="Zhou T."/>
        </authorList>
    </citation>
    <scope>NUCLEOTIDE SEQUENCE [LARGE SCALE GENOMIC DNA]</scope>
    <source>
        <strain evidence="2 4">DSM 17137</strain>
    </source>
</reference>
<keyword evidence="4" id="KW-1185">Reference proteome</keyword>
<name>A0A0F5LT45_9HYPH</name>
<protein>
    <recommendedName>
        <fullName evidence="6">Tetratricopeptide repeat-containing protein</fullName>
    </recommendedName>
</protein>
<dbReference type="Proteomes" id="UP000184533">
    <property type="component" value="Unassembled WGS sequence"/>
</dbReference>
<dbReference type="Gene3D" id="1.25.40.10">
    <property type="entry name" value="Tetratricopeptide repeat domain"/>
    <property type="match status" value="1"/>
</dbReference>
<feature type="chain" id="PRO_5015038419" description="Tetratricopeptide repeat-containing protein" evidence="1">
    <location>
        <begin position="40"/>
        <end position="1127"/>
    </location>
</feature>
<dbReference type="EMBL" id="LAJF01000062">
    <property type="protein sequence ID" value="KKB84832.1"/>
    <property type="molecule type" value="Genomic_DNA"/>
</dbReference>
<sequence length="1127" mass="122971">MGGQKPVKTTFWAGWQKATAALLICAALVALGFVTPAMAQDKGQLFVTQEEGYARLILSFPSRDSLPPYSMRLENGVLSIEFTDPADIMLPDVSLTLPDYVSVARVDPDRRGLRLGLRAAFNFNRIEAGEKLFIDLLPSSWQGMPPALPQDVIDDLAERARLASIKAEQDRKAAAALELQPAASVRIGRNPTFLRLQFDWTIDTKAEFAQDKLEGLLAFEWPVAIDLTALEVNLPPEIVSVTSEITADGNMVYLELAEGVQPRFYQNSPRQVILDIDLGGASLPPLTTADLAAEVDAQASAAVPEAGAETAIAQRGGVDALYPATVAGSVTPFISVLGSTVRVVFPFAQDTPAAVFRRGDTVWMMFDTMTGIARPAESEALDALVSDFAVVAAGDTQVVRLELSQERLATLGSEGMAWVLSLGDIMLTPTEPIQLNRRRNIEGLFEMTADVVRPGRVHEFRDPVVGDVLQVVTAYPPARGLTRNLDYVDFAALRTVHGMVLKPKNLNLNVAIENQLAVISTNGGLTVSALDQPRAVGASLSDTARASYVDLRRLEEVDTGAFNKRRAQLFANAASSEGRGQDVARLELAQYLLANRFAHEAIGLLRVLEGDLEATDLTRKVRMSLAIANTVANRPNDALKILNASSMAQDTDALMWRTIARADAHDFKGARLDALESQSVTGNYPLWVRNRFALAATRGAVESGDARMAEHLLGEMDFANLNAEEASLYHLLAGRADEAQGRMNEAIDTYGQVISADIRPTRAEAIYRTLSILDGEGKLNLSKATETLAAEAMLWRGDALEADMQKMLAELYFRDGAYRPAFETVKQAVANYPESASINALRDEAQKVFAELFLDGRADALGPVDALGIYYDFRHLTPSGVRGDEMIRNLARRLVKVDLLAQAAELLDYQLQNRLRGVARTQIAADLAIIYLADRRPQDALRVLNQTQLPDLPAGLVRQRRILEARALIDGGRDQLGLDLLRTMSGRDADLLRIDAHWRGKRYSQASEMLEAMYAQSGVTTTLGQPARMSIIKAAVGYVLSNDRFGLSRLRTKFGDRMVTTPEWPMFDFVTGDIETTSLEFKRVAREVSGLDSLNAFLASYRETYGSGGALAPLTASKGDQTVASLN</sequence>
<proteinExistence type="predicted"/>
<evidence type="ECO:0000313" key="4">
    <source>
        <dbReference type="Proteomes" id="UP000033608"/>
    </source>
</evidence>
<reference evidence="3 5" key="2">
    <citation type="submission" date="2016-11" db="EMBL/GenBank/DDBJ databases">
        <authorList>
            <person name="Jaros S."/>
            <person name="Januszkiewicz K."/>
            <person name="Wedrychowicz H."/>
        </authorList>
    </citation>
    <scope>NUCLEOTIDE SEQUENCE [LARGE SCALE GENOMIC DNA]</scope>
    <source>
        <strain evidence="3 5">DSM 17137</strain>
    </source>
</reference>
<evidence type="ECO:0000256" key="1">
    <source>
        <dbReference type="SAM" id="SignalP"/>
    </source>
</evidence>
<evidence type="ECO:0000313" key="5">
    <source>
        <dbReference type="Proteomes" id="UP000184533"/>
    </source>
</evidence>
<evidence type="ECO:0000313" key="2">
    <source>
        <dbReference type="EMBL" id="KKB84832.1"/>
    </source>
</evidence>
<organism evidence="2 4">
    <name type="scientific">Devosia limi DSM 17137</name>
    <dbReference type="NCBI Taxonomy" id="1121477"/>
    <lineage>
        <taxon>Bacteria</taxon>
        <taxon>Pseudomonadati</taxon>
        <taxon>Pseudomonadota</taxon>
        <taxon>Alphaproteobacteria</taxon>
        <taxon>Hyphomicrobiales</taxon>
        <taxon>Devosiaceae</taxon>
        <taxon>Devosia</taxon>
    </lineage>
</organism>
<accession>A0A0F5LT45</accession>
<keyword evidence="1" id="KW-0732">Signal</keyword>
<evidence type="ECO:0008006" key="6">
    <source>
        <dbReference type="Google" id="ProtNLM"/>
    </source>
</evidence>
<gene>
    <name evidence="3" type="ORF">SAMN02745223_01814</name>
    <name evidence="2" type="ORF">VW29_08265</name>
</gene>
<feature type="signal peptide" evidence="1">
    <location>
        <begin position="1"/>
        <end position="39"/>
    </location>
</feature>
<dbReference type="EMBL" id="FQVC01000004">
    <property type="protein sequence ID" value="SHF09399.1"/>
    <property type="molecule type" value="Genomic_DNA"/>
</dbReference>
<dbReference type="PATRIC" id="fig|1121477.3.peg.2747"/>
<dbReference type="AlphaFoldDB" id="A0A0F5LT45"/>
<dbReference type="InterPro" id="IPR011990">
    <property type="entry name" value="TPR-like_helical_dom_sf"/>
</dbReference>